<keyword evidence="4" id="KW-1185">Reference proteome</keyword>
<name>A0AAD9SXB9_9HELO</name>
<sequence>MIAKHIANRASTTNSHHHSKLHLLIVDEEIPPNKIFASCASVQRLSCSSMMVSNMGGENLIAMGQMCSTSDMQHNLDQAKILVAKAVEAGAKALFLPEASDYISHTGPESLSLVRSVNDSIYVQGLRKEAKDNKIAITAGIHEPGESWSGKIKNTAIWISEDGEIVQRYQKLHLFDMELTDGPHAHEGDIIEEGAEIHPPFQTSVGMVGLLICFDLRFPEVTLSLKRQGAQILTYPSAFTVPTGKAHWETLLRARAIETQSYVIAAAQAGYHNQVPGRVSYGHSMIVSPWGQIIAELGGDFDGPEIATAAIDLAVVDKLRNEVPLRRRTDVYPKV</sequence>
<accession>A0AAD9SXB9</accession>
<dbReference type="PANTHER" id="PTHR23088">
    <property type="entry name" value="NITRILASE-RELATED"/>
    <property type="match status" value="1"/>
</dbReference>
<keyword evidence="1" id="KW-0378">Hydrolase</keyword>
<dbReference type="InterPro" id="IPR036526">
    <property type="entry name" value="C-N_Hydrolase_sf"/>
</dbReference>
<dbReference type="PROSITE" id="PS50263">
    <property type="entry name" value="CN_HYDROLASE"/>
    <property type="match status" value="1"/>
</dbReference>
<dbReference type="GO" id="GO:0016811">
    <property type="term" value="F:hydrolase activity, acting on carbon-nitrogen (but not peptide) bonds, in linear amides"/>
    <property type="evidence" value="ECO:0007669"/>
    <property type="project" value="InterPro"/>
</dbReference>
<dbReference type="InterPro" id="IPR045254">
    <property type="entry name" value="Nit1/2_C-N_Hydrolase"/>
</dbReference>
<proteinExistence type="predicted"/>
<dbReference type="Gene3D" id="3.60.110.10">
    <property type="entry name" value="Carbon-nitrogen hydrolase"/>
    <property type="match status" value="1"/>
</dbReference>
<evidence type="ECO:0000256" key="1">
    <source>
        <dbReference type="ARBA" id="ARBA00022801"/>
    </source>
</evidence>
<evidence type="ECO:0000313" key="4">
    <source>
        <dbReference type="Proteomes" id="UP001285354"/>
    </source>
</evidence>
<comment type="caution">
    <text evidence="3">The sequence shown here is derived from an EMBL/GenBank/DDBJ whole genome shotgun (WGS) entry which is preliminary data.</text>
</comment>
<reference evidence="3" key="1">
    <citation type="submission" date="2023-06" db="EMBL/GenBank/DDBJ databases">
        <title>Draft genome of Marssonina rosae.</title>
        <authorList>
            <person name="Cheng Q."/>
        </authorList>
    </citation>
    <scope>NUCLEOTIDE SEQUENCE</scope>
    <source>
        <strain evidence="3">R4</strain>
    </source>
</reference>
<dbReference type="AlphaFoldDB" id="A0AAD9SXB9"/>
<dbReference type="InterPro" id="IPR003010">
    <property type="entry name" value="C-N_Hydrolase"/>
</dbReference>
<evidence type="ECO:0000259" key="2">
    <source>
        <dbReference type="PROSITE" id="PS50263"/>
    </source>
</evidence>
<protein>
    <recommendedName>
        <fullName evidence="2">CN hydrolase domain-containing protein</fullName>
    </recommendedName>
</protein>
<dbReference type="SUPFAM" id="SSF56317">
    <property type="entry name" value="Carbon-nitrogen hydrolase"/>
    <property type="match status" value="1"/>
</dbReference>
<feature type="domain" description="CN hydrolase" evidence="2">
    <location>
        <begin position="59"/>
        <end position="313"/>
    </location>
</feature>
<gene>
    <name evidence="3" type="ORF">QTJ16_006375</name>
</gene>
<organism evidence="3 4">
    <name type="scientific">Diplocarpon rosae</name>
    <dbReference type="NCBI Taxonomy" id="946125"/>
    <lineage>
        <taxon>Eukaryota</taxon>
        <taxon>Fungi</taxon>
        <taxon>Dikarya</taxon>
        <taxon>Ascomycota</taxon>
        <taxon>Pezizomycotina</taxon>
        <taxon>Leotiomycetes</taxon>
        <taxon>Helotiales</taxon>
        <taxon>Drepanopezizaceae</taxon>
        <taxon>Diplocarpon</taxon>
    </lineage>
</organism>
<dbReference type="Proteomes" id="UP001285354">
    <property type="component" value="Unassembled WGS sequence"/>
</dbReference>
<dbReference type="EMBL" id="JAUBYV010000010">
    <property type="protein sequence ID" value="KAK2624425.1"/>
    <property type="molecule type" value="Genomic_DNA"/>
</dbReference>
<dbReference type="PANTHER" id="PTHR23088:SF27">
    <property type="entry name" value="DEAMINATED GLUTATHIONE AMIDASE"/>
    <property type="match status" value="1"/>
</dbReference>
<dbReference type="CDD" id="cd07572">
    <property type="entry name" value="nit"/>
    <property type="match status" value="1"/>
</dbReference>
<dbReference type="Pfam" id="PF00795">
    <property type="entry name" value="CN_hydrolase"/>
    <property type="match status" value="1"/>
</dbReference>
<evidence type="ECO:0000313" key="3">
    <source>
        <dbReference type="EMBL" id="KAK2624425.1"/>
    </source>
</evidence>